<dbReference type="InterPro" id="IPR013783">
    <property type="entry name" value="Ig-like_fold"/>
</dbReference>
<feature type="chain" id="PRO_5012211053" description="PKD domain-containing protein" evidence="2">
    <location>
        <begin position="37"/>
        <end position="310"/>
    </location>
</feature>
<feature type="domain" description="PKD" evidence="3">
    <location>
        <begin position="227"/>
        <end position="268"/>
    </location>
</feature>
<protein>
    <recommendedName>
        <fullName evidence="3">PKD domain-containing protein</fullName>
    </recommendedName>
</protein>
<dbReference type="InterPro" id="IPR035986">
    <property type="entry name" value="PKD_dom_sf"/>
</dbReference>
<keyword evidence="5" id="KW-1185">Reference proteome</keyword>
<evidence type="ECO:0000256" key="1">
    <source>
        <dbReference type="SAM" id="MobiDB-lite"/>
    </source>
</evidence>
<name>A0A1T4Z6U7_9ACTN</name>
<dbReference type="InterPro" id="IPR000601">
    <property type="entry name" value="PKD_dom"/>
</dbReference>
<sequence length="310" mass="32087">MAAAAIRPRLRGLRRAASILALTTALVFGAGVGAYADPTWDGENTDGGTDVGGSDGGSNGNPGTGGNNGGGGAIRVPVPWTQKVFVPYCSDNSVRATGRGVGDYETVGDVLCTGFGSCPAEGDYRYRVFERSMGPDNLATEDNFRSAGVVCRGQDEPNESEPPTITTEDIIERARALAPTPTFVIEPADRSYVNIPTNFAAQAQGATVTVELLGYSIPVEFTPGDVTWSFGDGRSGSGVGVRSASVGQAGAVEHAYARSGDYSVSVTVGYTARIFVPNGPPIDMPTPITRTSAPQALEVGEIQSVVTEVD</sequence>
<keyword evidence="2" id="KW-0732">Signal</keyword>
<evidence type="ECO:0000259" key="3">
    <source>
        <dbReference type="PROSITE" id="PS50093"/>
    </source>
</evidence>
<feature type="signal peptide" evidence="2">
    <location>
        <begin position="1"/>
        <end position="36"/>
    </location>
</feature>
<dbReference type="AlphaFoldDB" id="A0A1T4Z6U7"/>
<evidence type="ECO:0000313" key="4">
    <source>
        <dbReference type="EMBL" id="SKB09321.1"/>
    </source>
</evidence>
<accession>A0A1T4Z6U7</accession>
<dbReference type="SUPFAM" id="SSF49299">
    <property type="entry name" value="PKD domain"/>
    <property type="match status" value="1"/>
</dbReference>
<dbReference type="GO" id="GO:0005975">
    <property type="term" value="P:carbohydrate metabolic process"/>
    <property type="evidence" value="ECO:0007669"/>
    <property type="project" value="UniProtKB-ARBA"/>
</dbReference>
<dbReference type="Gene3D" id="2.60.40.10">
    <property type="entry name" value="Immunoglobulins"/>
    <property type="match status" value="1"/>
</dbReference>
<dbReference type="STRING" id="1736691.SAMN06295964_2620"/>
<dbReference type="PROSITE" id="PS50093">
    <property type="entry name" value="PKD"/>
    <property type="match status" value="1"/>
</dbReference>
<dbReference type="CDD" id="cd00146">
    <property type="entry name" value="PKD"/>
    <property type="match status" value="1"/>
</dbReference>
<reference evidence="5" key="1">
    <citation type="submission" date="2017-02" db="EMBL/GenBank/DDBJ databases">
        <authorList>
            <person name="Varghese N."/>
            <person name="Submissions S."/>
        </authorList>
    </citation>
    <scope>NUCLEOTIDE SEQUENCE [LARGE SCALE GENOMIC DNA]</scope>
    <source>
        <strain evidence="5">9H-4</strain>
    </source>
</reference>
<dbReference type="EMBL" id="LT796768">
    <property type="protein sequence ID" value="SKB09321.1"/>
    <property type="molecule type" value="Genomic_DNA"/>
</dbReference>
<dbReference type="Proteomes" id="UP000191040">
    <property type="component" value="Chromosome I"/>
</dbReference>
<feature type="region of interest" description="Disordered" evidence="1">
    <location>
        <begin position="38"/>
        <end position="73"/>
    </location>
</feature>
<feature type="compositionally biased region" description="Gly residues" evidence="1">
    <location>
        <begin position="49"/>
        <end position="73"/>
    </location>
</feature>
<organism evidence="4 5">
    <name type="scientific">Aeromicrobium choanae</name>
    <dbReference type="NCBI Taxonomy" id="1736691"/>
    <lineage>
        <taxon>Bacteria</taxon>
        <taxon>Bacillati</taxon>
        <taxon>Actinomycetota</taxon>
        <taxon>Actinomycetes</taxon>
        <taxon>Propionibacteriales</taxon>
        <taxon>Nocardioidaceae</taxon>
        <taxon>Aeromicrobium</taxon>
    </lineage>
</organism>
<gene>
    <name evidence="4" type="ORF">SAMN06295964_2620</name>
</gene>
<dbReference type="OrthoDB" id="3746390at2"/>
<dbReference type="Pfam" id="PF00801">
    <property type="entry name" value="PKD"/>
    <property type="match status" value="1"/>
</dbReference>
<evidence type="ECO:0000313" key="5">
    <source>
        <dbReference type="Proteomes" id="UP000191040"/>
    </source>
</evidence>
<proteinExistence type="predicted"/>
<dbReference type="RefSeq" id="WP_078700568.1">
    <property type="nucleotide sequence ID" value="NZ_LT796768.1"/>
</dbReference>
<evidence type="ECO:0000256" key="2">
    <source>
        <dbReference type="SAM" id="SignalP"/>
    </source>
</evidence>